<keyword evidence="4" id="KW-0539">Nucleus</keyword>
<dbReference type="InterPro" id="IPR009057">
    <property type="entry name" value="Homeodomain-like_sf"/>
</dbReference>
<dbReference type="GO" id="GO:0000978">
    <property type="term" value="F:RNA polymerase II cis-regulatory region sequence-specific DNA binding"/>
    <property type="evidence" value="ECO:0007669"/>
    <property type="project" value="TreeGrafter"/>
</dbReference>
<evidence type="ECO:0000256" key="1">
    <source>
        <dbReference type="ARBA" id="ARBA00023015"/>
    </source>
</evidence>
<dbReference type="GO" id="GO:0042795">
    <property type="term" value="P:snRNA transcription by RNA polymerase II"/>
    <property type="evidence" value="ECO:0007669"/>
    <property type="project" value="TreeGrafter"/>
</dbReference>
<name>A0A8A3PC77_9HELO</name>
<reference evidence="8" key="1">
    <citation type="submission" date="2020-10" db="EMBL/GenBank/DDBJ databases">
        <title>Genome Sequence of Monilinia vaccinii-corymbosi Sheds Light on Mummy Berry Disease Infection of Blueberry and Mating Type.</title>
        <authorList>
            <person name="Yow A.G."/>
            <person name="Zhang Y."/>
            <person name="Bansal K."/>
            <person name="Eacker S.M."/>
            <person name="Sullivan S."/>
            <person name="Liachko I."/>
            <person name="Cubeta M.A."/>
            <person name="Rollins J.A."/>
            <person name="Ashrafi H."/>
        </authorList>
    </citation>
    <scope>NUCLEOTIDE SEQUENCE</scope>
    <source>
        <strain evidence="8">RL-1</strain>
    </source>
</reference>
<evidence type="ECO:0000256" key="4">
    <source>
        <dbReference type="ARBA" id="ARBA00023242"/>
    </source>
</evidence>
<dbReference type="GO" id="GO:0019185">
    <property type="term" value="C:snRNA-activating protein complex"/>
    <property type="evidence" value="ECO:0007669"/>
    <property type="project" value="TreeGrafter"/>
</dbReference>
<sequence>MDITGPSPLRVRKYWTDDEDLILRREATLQCNCRHSPSVEERGIVNDWNLIASKVRGRTNKDCRKRWSKVGKEVNKGLWDHKEDDRLRKGVEQHGTYWTMVAEVVQTRHADQCAKRWYHSLDPNISHEDWDGDEEARLLEAVHVHGRSWRSIGEKEFPNRSPTDIKNRYVIMERKGRSKRQKASINQCTPARERSYFDFSKPERLDQSLRTESSPENAMEYETENSLMGQLPLPGLHLQPTAQQLSQNHFNNHAYSLFNFEGLPSLQLNDMSYSSTESSSPGISLSQHPVHSGYNMAIPTAGGLTSEAGTDIDQFYCEDMDFDLALAEAFSALDARKLIASTPTTMSPVSDARAGGHNYKLILEDVKPDTLFSIVNMLMESRSDVKMEVFSNVT</sequence>
<keyword evidence="3" id="KW-0804">Transcription</keyword>
<evidence type="ECO:0000259" key="6">
    <source>
        <dbReference type="PROSITE" id="PS50090"/>
    </source>
</evidence>
<evidence type="ECO:0000256" key="3">
    <source>
        <dbReference type="ARBA" id="ARBA00023163"/>
    </source>
</evidence>
<dbReference type="PROSITE" id="PS50090">
    <property type="entry name" value="MYB_LIKE"/>
    <property type="match status" value="3"/>
</dbReference>
<gene>
    <name evidence="8" type="ORF">DSL72_002289</name>
</gene>
<feature type="domain" description="HTH myb-type" evidence="7">
    <location>
        <begin position="71"/>
        <end position="125"/>
    </location>
</feature>
<evidence type="ECO:0000256" key="5">
    <source>
        <dbReference type="SAM" id="MobiDB-lite"/>
    </source>
</evidence>
<keyword evidence="9" id="KW-1185">Reference proteome</keyword>
<feature type="compositionally biased region" description="Basic and acidic residues" evidence="5">
    <location>
        <begin position="196"/>
        <end position="209"/>
    </location>
</feature>
<dbReference type="InterPro" id="IPR001005">
    <property type="entry name" value="SANT/Myb"/>
</dbReference>
<feature type="domain" description="Myb-like" evidence="6">
    <location>
        <begin position="71"/>
        <end position="121"/>
    </location>
</feature>
<dbReference type="GO" id="GO:0001006">
    <property type="term" value="F:RNA polymerase III type 3 promoter sequence-specific DNA binding"/>
    <property type="evidence" value="ECO:0007669"/>
    <property type="project" value="TreeGrafter"/>
</dbReference>
<feature type="domain" description="HTH myb-type" evidence="7">
    <location>
        <begin position="127"/>
        <end position="177"/>
    </location>
</feature>
<evidence type="ECO:0000256" key="2">
    <source>
        <dbReference type="ARBA" id="ARBA00023125"/>
    </source>
</evidence>
<feature type="domain" description="Myb-like" evidence="6">
    <location>
        <begin position="122"/>
        <end position="169"/>
    </location>
</feature>
<dbReference type="OrthoDB" id="2143914at2759"/>
<organism evidence="8 9">
    <name type="scientific">Monilinia vaccinii-corymbosi</name>
    <dbReference type="NCBI Taxonomy" id="61207"/>
    <lineage>
        <taxon>Eukaryota</taxon>
        <taxon>Fungi</taxon>
        <taxon>Dikarya</taxon>
        <taxon>Ascomycota</taxon>
        <taxon>Pezizomycotina</taxon>
        <taxon>Leotiomycetes</taxon>
        <taxon>Helotiales</taxon>
        <taxon>Sclerotiniaceae</taxon>
        <taxon>Monilinia</taxon>
    </lineage>
</organism>
<protein>
    <submittedName>
        <fullName evidence="8">Uncharacterized protein</fullName>
    </submittedName>
</protein>
<dbReference type="Pfam" id="PF13921">
    <property type="entry name" value="Myb_DNA-bind_6"/>
    <property type="match status" value="1"/>
</dbReference>
<evidence type="ECO:0000313" key="9">
    <source>
        <dbReference type="Proteomes" id="UP000672032"/>
    </source>
</evidence>
<dbReference type="Proteomes" id="UP000672032">
    <property type="component" value="Chromosome 3"/>
</dbReference>
<accession>A0A8A3PC77</accession>
<keyword evidence="1" id="KW-0805">Transcription regulation</keyword>
<dbReference type="Gene3D" id="1.10.10.60">
    <property type="entry name" value="Homeodomain-like"/>
    <property type="match status" value="3"/>
</dbReference>
<dbReference type="PANTHER" id="PTHR46621:SF1">
    <property type="entry name" value="SNRNA-ACTIVATING PROTEIN COMPLEX SUBUNIT 4"/>
    <property type="match status" value="1"/>
</dbReference>
<dbReference type="Pfam" id="PF00249">
    <property type="entry name" value="Myb_DNA-binding"/>
    <property type="match status" value="1"/>
</dbReference>
<dbReference type="GO" id="GO:0042796">
    <property type="term" value="P:snRNA transcription by RNA polymerase III"/>
    <property type="evidence" value="ECO:0007669"/>
    <property type="project" value="TreeGrafter"/>
</dbReference>
<proteinExistence type="predicted"/>
<feature type="domain" description="Myb-like" evidence="6">
    <location>
        <begin position="7"/>
        <end position="70"/>
    </location>
</feature>
<dbReference type="CDD" id="cd00167">
    <property type="entry name" value="SANT"/>
    <property type="match status" value="3"/>
</dbReference>
<dbReference type="SMART" id="SM00717">
    <property type="entry name" value="SANT"/>
    <property type="match status" value="3"/>
</dbReference>
<dbReference type="PANTHER" id="PTHR46621">
    <property type="entry name" value="SNRNA-ACTIVATING PROTEIN COMPLEX SUBUNIT 4"/>
    <property type="match status" value="1"/>
</dbReference>
<evidence type="ECO:0000259" key="7">
    <source>
        <dbReference type="PROSITE" id="PS51294"/>
    </source>
</evidence>
<dbReference type="InterPro" id="IPR051575">
    <property type="entry name" value="Myb-like_DNA-bd"/>
</dbReference>
<evidence type="ECO:0000313" key="8">
    <source>
        <dbReference type="EMBL" id="QSZ32710.1"/>
    </source>
</evidence>
<dbReference type="AlphaFoldDB" id="A0A8A3PC77"/>
<dbReference type="EMBL" id="CP063407">
    <property type="protein sequence ID" value="QSZ32710.1"/>
    <property type="molecule type" value="Genomic_DNA"/>
</dbReference>
<dbReference type="PROSITE" id="PS51294">
    <property type="entry name" value="HTH_MYB"/>
    <property type="match status" value="2"/>
</dbReference>
<keyword evidence="2" id="KW-0238">DNA-binding</keyword>
<dbReference type="SUPFAM" id="SSF46689">
    <property type="entry name" value="Homeodomain-like"/>
    <property type="match status" value="2"/>
</dbReference>
<feature type="region of interest" description="Disordered" evidence="5">
    <location>
        <begin position="196"/>
        <end position="216"/>
    </location>
</feature>
<dbReference type="InterPro" id="IPR017930">
    <property type="entry name" value="Myb_dom"/>
</dbReference>